<organism evidence="2 3">
    <name type="scientific">Caproicibacter fermentans</name>
    <dbReference type="NCBI Taxonomy" id="2576756"/>
    <lineage>
        <taxon>Bacteria</taxon>
        <taxon>Bacillati</taxon>
        <taxon>Bacillota</taxon>
        <taxon>Clostridia</taxon>
        <taxon>Eubacteriales</taxon>
        <taxon>Acutalibacteraceae</taxon>
        <taxon>Caproicibacter</taxon>
    </lineage>
</organism>
<protein>
    <recommendedName>
        <fullName evidence="1">HNH nuclease domain-containing protein</fullName>
    </recommendedName>
</protein>
<dbReference type="CDD" id="cd00085">
    <property type="entry name" value="HNHc"/>
    <property type="match status" value="1"/>
</dbReference>
<accession>A0A6N8I2N9</accession>
<name>A0A6N8I2N9_9FIRM</name>
<dbReference type="Gene3D" id="1.10.30.50">
    <property type="match status" value="1"/>
</dbReference>
<feature type="domain" description="HNH nuclease" evidence="1">
    <location>
        <begin position="50"/>
        <end position="105"/>
    </location>
</feature>
<dbReference type="GO" id="GO:0008270">
    <property type="term" value="F:zinc ion binding"/>
    <property type="evidence" value="ECO:0007669"/>
    <property type="project" value="InterPro"/>
</dbReference>
<reference evidence="2 3" key="1">
    <citation type="submission" date="2019-09" db="EMBL/GenBank/DDBJ databases">
        <title>Genome sequence of Clostridium sp. EA1.</title>
        <authorList>
            <person name="Poehlein A."/>
            <person name="Bengelsdorf F.R."/>
            <person name="Daniel R."/>
        </authorList>
    </citation>
    <scope>NUCLEOTIDE SEQUENCE [LARGE SCALE GENOMIC DNA]</scope>
    <source>
        <strain evidence="2 3">EA1</strain>
    </source>
</reference>
<dbReference type="Proteomes" id="UP000469440">
    <property type="component" value="Unassembled WGS sequence"/>
</dbReference>
<evidence type="ECO:0000259" key="1">
    <source>
        <dbReference type="SMART" id="SM00507"/>
    </source>
</evidence>
<dbReference type="InterPro" id="IPR003615">
    <property type="entry name" value="HNH_nuc"/>
</dbReference>
<sequence>MPQRIERPCKAFLCPNTTSNPNGYCDEHQALARERRGSARKRGYDTRWEKFRARYLREHPLCVDCEAEHRLTPSTEVHHIHRLRDYPELKYAESNLMALCHQCHSKRTARGE</sequence>
<dbReference type="Pfam" id="PF01844">
    <property type="entry name" value="HNH"/>
    <property type="match status" value="1"/>
</dbReference>
<keyword evidence="3" id="KW-1185">Reference proteome</keyword>
<dbReference type="GO" id="GO:0004519">
    <property type="term" value="F:endonuclease activity"/>
    <property type="evidence" value="ECO:0007669"/>
    <property type="project" value="InterPro"/>
</dbReference>
<dbReference type="InterPro" id="IPR002711">
    <property type="entry name" value="HNH"/>
</dbReference>
<dbReference type="RefSeq" id="WP_156991127.1">
    <property type="nucleotide sequence ID" value="NZ_VWXL01000088.1"/>
</dbReference>
<evidence type="ECO:0000313" key="3">
    <source>
        <dbReference type="Proteomes" id="UP000469440"/>
    </source>
</evidence>
<evidence type="ECO:0000313" key="2">
    <source>
        <dbReference type="EMBL" id="MVB12344.1"/>
    </source>
</evidence>
<proteinExistence type="predicted"/>
<dbReference type="OrthoDB" id="9779761at2"/>
<dbReference type="AlphaFoldDB" id="A0A6N8I2N9"/>
<comment type="caution">
    <text evidence="2">The sequence shown here is derived from an EMBL/GenBank/DDBJ whole genome shotgun (WGS) entry which is preliminary data.</text>
</comment>
<dbReference type="GO" id="GO:0003676">
    <property type="term" value="F:nucleic acid binding"/>
    <property type="evidence" value="ECO:0007669"/>
    <property type="project" value="InterPro"/>
</dbReference>
<gene>
    <name evidence="2" type="ORF">CAFE_30770</name>
</gene>
<dbReference type="EMBL" id="VWXL01000088">
    <property type="protein sequence ID" value="MVB12344.1"/>
    <property type="molecule type" value="Genomic_DNA"/>
</dbReference>
<dbReference type="SMART" id="SM00507">
    <property type="entry name" value="HNHc"/>
    <property type="match status" value="1"/>
</dbReference>